<keyword evidence="2" id="KW-1185">Reference proteome</keyword>
<dbReference type="EMBL" id="JTDF01000153">
    <property type="protein sequence ID" value="KAF8572154.1"/>
    <property type="molecule type" value="Genomic_DNA"/>
</dbReference>
<organism evidence="1 2">
    <name type="scientific">Paragonimus westermani</name>
    <dbReference type="NCBI Taxonomy" id="34504"/>
    <lineage>
        <taxon>Eukaryota</taxon>
        <taxon>Metazoa</taxon>
        <taxon>Spiralia</taxon>
        <taxon>Lophotrochozoa</taxon>
        <taxon>Platyhelminthes</taxon>
        <taxon>Trematoda</taxon>
        <taxon>Digenea</taxon>
        <taxon>Plagiorchiida</taxon>
        <taxon>Troglotremata</taxon>
        <taxon>Troglotrematidae</taxon>
        <taxon>Paragonimus</taxon>
    </lineage>
</organism>
<sequence length="197" mass="22955">MLHVKLLLNGRKPNWKLYAKRANLDNTNELLRRNRRKRSPMRYRQPIRAPLLRTLTDSPSVFAHVPSLSLYSSKESILKPRMFLPDICGFMRVYVYVVLHLMRTILNISHVSPPSFPRVCVYANACFVSSQWARFFSPCVISVKFMLMHVSFAIHSFVFDRCIRLPLKSIGNLDATSELKSFTQMCCPLFFFLNYAD</sequence>
<accession>A0A8T0DY75</accession>
<dbReference type="AlphaFoldDB" id="A0A8T0DY75"/>
<protein>
    <submittedName>
        <fullName evidence="1">Uncharacterized protein</fullName>
    </submittedName>
</protein>
<proteinExistence type="predicted"/>
<name>A0A8T0DY75_9TREM</name>
<dbReference type="Proteomes" id="UP000699462">
    <property type="component" value="Unassembled WGS sequence"/>
</dbReference>
<comment type="caution">
    <text evidence="1">The sequence shown here is derived from an EMBL/GenBank/DDBJ whole genome shotgun (WGS) entry which is preliminary data.</text>
</comment>
<reference evidence="1 2" key="1">
    <citation type="submission" date="2019-07" db="EMBL/GenBank/DDBJ databases">
        <title>Annotation for the trematode Paragonimus westermani.</title>
        <authorList>
            <person name="Choi Y.-J."/>
        </authorList>
    </citation>
    <scope>NUCLEOTIDE SEQUENCE [LARGE SCALE GENOMIC DNA]</scope>
    <source>
        <strain evidence="1">180907_Pwestermani</strain>
    </source>
</reference>
<gene>
    <name evidence="1" type="ORF">P879_00354</name>
</gene>
<evidence type="ECO:0000313" key="1">
    <source>
        <dbReference type="EMBL" id="KAF8572154.1"/>
    </source>
</evidence>
<evidence type="ECO:0000313" key="2">
    <source>
        <dbReference type="Proteomes" id="UP000699462"/>
    </source>
</evidence>